<feature type="domain" description="HAMP" evidence="16">
    <location>
        <begin position="189"/>
        <end position="241"/>
    </location>
</feature>
<dbReference type="SMART" id="SM00387">
    <property type="entry name" value="HATPase_c"/>
    <property type="match status" value="1"/>
</dbReference>
<evidence type="ECO:0000256" key="8">
    <source>
        <dbReference type="ARBA" id="ARBA00022741"/>
    </source>
</evidence>
<keyword evidence="4" id="KW-1003">Cell membrane</keyword>
<dbReference type="PRINTS" id="PR00344">
    <property type="entry name" value="BCTRLSENSOR"/>
</dbReference>
<dbReference type="RefSeq" id="WP_382395592.1">
    <property type="nucleotide sequence ID" value="NZ_JBHUNA010000040.1"/>
</dbReference>
<dbReference type="InterPro" id="IPR005467">
    <property type="entry name" value="His_kinase_dom"/>
</dbReference>
<evidence type="ECO:0000313" key="17">
    <source>
        <dbReference type="EMBL" id="MFD2762264.1"/>
    </source>
</evidence>
<dbReference type="EMBL" id="JBHUNA010000040">
    <property type="protein sequence ID" value="MFD2762264.1"/>
    <property type="molecule type" value="Genomic_DNA"/>
</dbReference>
<dbReference type="InterPro" id="IPR036890">
    <property type="entry name" value="HATPase_C_sf"/>
</dbReference>
<dbReference type="SMART" id="SM00388">
    <property type="entry name" value="HisKA"/>
    <property type="match status" value="1"/>
</dbReference>
<evidence type="ECO:0000256" key="2">
    <source>
        <dbReference type="ARBA" id="ARBA00004651"/>
    </source>
</evidence>
<evidence type="ECO:0000256" key="13">
    <source>
        <dbReference type="ARBA" id="ARBA00023136"/>
    </source>
</evidence>
<dbReference type="CDD" id="cd00082">
    <property type="entry name" value="HisKA"/>
    <property type="match status" value="1"/>
</dbReference>
<dbReference type="InterPro" id="IPR004358">
    <property type="entry name" value="Sig_transdc_His_kin-like_C"/>
</dbReference>
<dbReference type="InterPro" id="IPR003660">
    <property type="entry name" value="HAMP_dom"/>
</dbReference>
<dbReference type="InterPro" id="IPR050351">
    <property type="entry name" value="BphY/WalK/GraS-like"/>
</dbReference>
<reference evidence="18" key="1">
    <citation type="journal article" date="2019" name="Int. J. Syst. Evol. Microbiol.">
        <title>The Global Catalogue of Microorganisms (GCM) 10K type strain sequencing project: providing services to taxonomists for standard genome sequencing and annotation.</title>
        <authorList>
            <consortium name="The Broad Institute Genomics Platform"/>
            <consortium name="The Broad Institute Genome Sequencing Center for Infectious Disease"/>
            <person name="Wu L."/>
            <person name="Ma J."/>
        </authorList>
    </citation>
    <scope>NUCLEOTIDE SEQUENCE [LARGE SCALE GENOMIC DNA]</scope>
    <source>
        <strain evidence="18">TISTR 1535</strain>
    </source>
</reference>
<dbReference type="Gene3D" id="1.10.287.130">
    <property type="match status" value="1"/>
</dbReference>
<evidence type="ECO:0000256" key="7">
    <source>
        <dbReference type="ARBA" id="ARBA00022692"/>
    </source>
</evidence>
<evidence type="ECO:0000256" key="14">
    <source>
        <dbReference type="SAM" id="Phobius"/>
    </source>
</evidence>
<evidence type="ECO:0000256" key="1">
    <source>
        <dbReference type="ARBA" id="ARBA00000085"/>
    </source>
</evidence>
<dbReference type="GO" id="GO:0005524">
    <property type="term" value="F:ATP binding"/>
    <property type="evidence" value="ECO:0007669"/>
    <property type="project" value="UniProtKB-KW"/>
</dbReference>
<keyword evidence="11 14" id="KW-1133">Transmembrane helix</keyword>
<dbReference type="SUPFAM" id="SSF47384">
    <property type="entry name" value="Homodimeric domain of signal transducing histidine kinase"/>
    <property type="match status" value="1"/>
</dbReference>
<evidence type="ECO:0000256" key="10">
    <source>
        <dbReference type="ARBA" id="ARBA00022840"/>
    </source>
</evidence>
<dbReference type="Proteomes" id="UP001597502">
    <property type="component" value="Unassembled WGS sequence"/>
</dbReference>
<keyword evidence="9" id="KW-0418">Kinase</keyword>
<keyword evidence="8" id="KW-0547">Nucleotide-binding</keyword>
<dbReference type="PROSITE" id="PS50109">
    <property type="entry name" value="HIS_KIN"/>
    <property type="match status" value="1"/>
</dbReference>
<dbReference type="CDD" id="cd06225">
    <property type="entry name" value="HAMP"/>
    <property type="match status" value="1"/>
</dbReference>
<keyword evidence="12" id="KW-0902">Two-component regulatory system</keyword>
<keyword evidence="6" id="KW-0808">Transferase</keyword>
<dbReference type="Gene3D" id="6.10.340.10">
    <property type="match status" value="1"/>
</dbReference>
<dbReference type="EC" id="2.7.13.3" evidence="3"/>
<evidence type="ECO:0000256" key="6">
    <source>
        <dbReference type="ARBA" id="ARBA00022679"/>
    </source>
</evidence>
<evidence type="ECO:0000313" key="18">
    <source>
        <dbReference type="Proteomes" id="UP001597502"/>
    </source>
</evidence>
<dbReference type="PANTHER" id="PTHR42878">
    <property type="entry name" value="TWO-COMPONENT HISTIDINE KINASE"/>
    <property type="match status" value="1"/>
</dbReference>
<name>A0ABW5VBQ6_9BACI</name>
<proteinExistence type="predicted"/>
<dbReference type="InterPro" id="IPR036097">
    <property type="entry name" value="HisK_dim/P_sf"/>
</dbReference>
<dbReference type="Gene3D" id="3.30.450.20">
    <property type="entry name" value="PAS domain"/>
    <property type="match status" value="1"/>
</dbReference>
<comment type="subcellular location">
    <subcellularLocation>
        <location evidence="2">Cell membrane</location>
        <topology evidence="2">Multi-pass membrane protein</topology>
    </subcellularLocation>
</comment>
<dbReference type="Gene3D" id="3.30.565.10">
    <property type="entry name" value="Histidine kinase-like ATPase, C-terminal domain"/>
    <property type="match status" value="1"/>
</dbReference>
<accession>A0ABW5VBQ6</accession>
<organism evidence="17 18">
    <name type="scientific">Lentibacillus juripiscarius</name>
    <dbReference type="NCBI Taxonomy" id="257446"/>
    <lineage>
        <taxon>Bacteria</taxon>
        <taxon>Bacillati</taxon>
        <taxon>Bacillota</taxon>
        <taxon>Bacilli</taxon>
        <taxon>Bacillales</taxon>
        <taxon>Bacillaceae</taxon>
        <taxon>Lentibacillus</taxon>
    </lineage>
</organism>
<dbReference type="SUPFAM" id="SSF158472">
    <property type="entry name" value="HAMP domain-like"/>
    <property type="match status" value="1"/>
</dbReference>
<keyword evidence="10 17" id="KW-0067">ATP-binding</keyword>
<comment type="caution">
    <text evidence="17">The sequence shown here is derived from an EMBL/GenBank/DDBJ whole genome shotgun (WGS) entry which is preliminary data.</text>
</comment>
<protein>
    <recommendedName>
        <fullName evidence="3">histidine kinase</fullName>
        <ecNumber evidence="3">2.7.13.3</ecNumber>
    </recommendedName>
</protein>
<dbReference type="SUPFAM" id="SSF55785">
    <property type="entry name" value="PYP-like sensor domain (PAS domain)"/>
    <property type="match status" value="1"/>
</dbReference>
<evidence type="ECO:0000256" key="5">
    <source>
        <dbReference type="ARBA" id="ARBA00022553"/>
    </source>
</evidence>
<dbReference type="Pfam" id="PF00512">
    <property type="entry name" value="HisKA"/>
    <property type="match status" value="1"/>
</dbReference>
<feature type="transmembrane region" description="Helical" evidence="14">
    <location>
        <begin position="12"/>
        <end position="33"/>
    </location>
</feature>
<sequence>MFWRSVVGKLAITILLLVSFVLFILTVLLLEFFENFHVSQAEKDMMQTAQKVSRMAEQYDDRELALDNAELVKDPLSRVSVIFGDGTFWTSDSSDSDLNKLDSEWLRNDKELKSVFVDEENVRKQTILPDTNIKAMIVGTPIVGQDGAVFIYQSLDIVNETKNETTKIILLAAGIAIVLTTIFAFFLSTRITSPLIKMREAAIDLTRGEFNTKVPILTHDEIGELAMAFNRMGRQLKFHINALRQEKEQFSSIVSSMADGVITLNRNGDMLITNPPADMFIENLYYENGLEKKQDSPRAPEPLNKLLQSVIHDENEALQEITTQGRTWVMIMTPLYDQSYVRGAVAVLRDMTEERRSDKLREDFIANVSHELRTPISMLQGYSEAIVDGVAESKEEKNELAQIILEESKRMGRLVNELLDLARMEAGHNQLNKESVDVNAYADRILKKFKGLAEENNVTLSLEKQLERETVEMDPDRMEQVFTNLIDNAIRHTGENGFVTVTVENTESSFHVSIEDNGAGIPEDDIPFVFERFYKDDKSRTRNGKKKGTGLGLAIAKNIVEAHDGTITVRSRMNEGTTFALNVPQQPGQ</sequence>
<dbReference type="SMART" id="SM00304">
    <property type="entry name" value="HAMP"/>
    <property type="match status" value="1"/>
</dbReference>
<feature type="transmembrane region" description="Helical" evidence="14">
    <location>
        <begin position="168"/>
        <end position="187"/>
    </location>
</feature>
<feature type="domain" description="Histidine kinase" evidence="15">
    <location>
        <begin position="367"/>
        <end position="587"/>
    </location>
</feature>
<dbReference type="InterPro" id="IPR035965">
    <property type="entry name" value="PAS-like_dom_sf"/>
</dbReference>
<evidence type="ECO:0000259" key="16">
    <source>
        <dbReference type="PROSITE" id="PS50885"/>
    </source>
</evidence>
<dbReference type="Pfam" id="PF18698">
    <property type="entry name" value="HisK_sensor"/>
    <property type="match status" value="1"/>
</dbReference>
<dbReference type="SUPFAM" id="SSF55874">
    <property type="entry name" value="ATPase domain of HSP90 chaperone/DNA topoisomerase II/histidine kinase"/>
    <property type="match status" value="1"/>
</dbReference>
<gene>
    <name evidence="17" type="ORF">ACFSUO_14995</name>
</gene>
<evidence type="ECO:0000256" key="9">
    <source>
        <dbReference type="ARBA" id="ARBA00022777"/>
    </source>
</evidence>
<dbReference type="InterPro" id="IPR003594">
    <property type="entry name" value="HATPase_dom"/>
</dbReference>
<dbReference type="PANTHER" id="PTHR42878:SF3">
    <property type="entry name" value="HISTIDINE PROTEIN KINASE SAES"/>
    <property type="match status" value="1"/>
</dbReference>
<keyword evidence="5" id="KW-0597">Phosphoprotein</keyword>
<evidence type="ECO:0000256" key="12">
    <source>
        <dbReference type="ARBA" id="ARBA00023012"/>
    </source>
</evidence>
<evidence type="ECO:0000259" key="15">
    <source>
        <dbReference type="PROSITE" id="PS50109"/>
    </source>
</evidence>
<dbReference type="Pfam" id="PF00672">
    <property type="entry name" value="HAMP"/>
    <property type="match status" value="1"/>
</dbReference>
<dbReference type="CDD" id="cd00075">
    <property type="entry name" value="HATPase"/>
    <property type="match status" value="1"/>
</dbReference>
<dbReference type="InterPro" id="IPR003661">
    <property type="entry name" value="HisK_dim/P_dom"/>
</dbReference>
<dbReference type="PROSITE" id="PS50885">
    <property type="entry name" value="HAMP"/>
    <property type="match status" value="1"/>
</dbReference>
<dbReference type="InterPro" id="IPR041328">
    <property type="entry name" value="HisK_sensor"/>
</dbReference>
<keyword evidence="18" id="KW-1185">Reference proteome</keyword>
<keyword evidence="7 14" id="KW-0812">Transmembrane</keyword>
<comment type="catalytic activity">
    <reaction evidence="1">
        <text>ATP + protein L-histidine = ADP + protein N-phospho-L-histidine.</text>
        <dbReference type="EC" id="2.7.13.3"/>
    </reaction>
</comment>
<dbReference type="Pfam" id="PF02518">
    <property type="entry name" value="HATPase_c"/>
    <property type="match status" value="1"/>
</dbReference>
<evidence type="ECO:0000256" key="11">
    <source>
        <dbReference type="ARBA" id="ARBA00022989"/>
    </source>
</evidence>
<evidence type="ECO:0000256" key="4">
    <source>
        <dbReference type="ARBA" id="ARBA00022475"/>
    </source>
</evidence>
<keyword evidence="13 14" id="KW-0472">Membrane</keyword>
<evidence type="ECO:0000256" key="3">
    <source>
        <dbReference type="ARBA" id="ARBA00012438"/>
    </source>
</evidence>